<dbReference type="Proteomes" id="UP000606974">
    <property type="component" value="Unassembled WGS sequence"/>
</dbReference>
<keyword evidence="3" id="KW-1185">Reference proteome</keyword>
<gene>
    <name evidence="2" type="ORF">GJ744_002837</name>
</gene>
<organism evidence="2 3">
    <name type="scientific">Endocarpon pusillum</name>
    <dbReference type="NCBI Taxonomy" id="364733"/>
    <lineage>
        <taxon>Eukaryota</taxon>
        <taxon>Fungi</taxon>
        <taxon>Dikarya</taxon>
        <taxon>Ascomycota</taxon>
        <taxon>Pezizomycotina</taxon>
        <taxon>Eurotiomycetes</taxon>
        <taxon>Chaetothyriomycetidae</taxon>
        <taxon>Verrucariales</taxon>
        <taxon>Verrucariaceae</taxon>
        <taxon>Endocarpon</taxon>
    </lineage>
</organism>
<evidence type="ECO:0000313" key="3">
    <source>
        <dbReference type="Proteomes" id="UP000606974"/>
    </source>
</evidence>
<proteinExistence type="predicted"/>
<dbReference type="AlphaFoldDB" id="A0A8H7DZR4"/>
<name>A0A8H7DZR4_9EURO</name>
<evidence type="ECO:0000256" key="1">
    <source>
        <dbReference type="SAM" id="MobiDB-lite"/>
    </source>
</evidence>
<comment type="caution">
    <text evidence="2">The sequence shown here is derived from an EMBL/GenBank/DDBJ whole genome shotgun (WGS) entry which is preliminary data.</text>
</comment>
<feature type="region of interest" description="Disordered" evidence="1">
    <location>
        <begin position="117"/>
        <end position="158"/>
    </location>
</feature>
<accession>A0A8H7DZR4</accession>
<sequence length="158" mass="18230">MDPRPPNDSFIARNGIAVKIYLIKNARLYEKNPSLDNLERLYCGWDLPLYKRQHRSKRNILTKLFKSAEHSTTSNHPSDPRNIADEFMQFSRFRYATAAMTAWNEWKGARGDDHVDGPYNTNTLAAPIKTQQTDPTFRPRGRGLPDLNPEDFVVPEEP</sequence>
<feature type="compositionally biased region" description="Polar residues" evidence="1">
    <location>
        <begin position="119"/>
        <end position="135"/>
    </location>
</feature>
<reference evidence="2" key="1">
    <citation type="submission" date="2020-02" db="EMBL/GenBank/DDBJ databases">
        <authorList>
            <person name="Palmer J.M."/>
        </authorList>
    </citation>
    <scope>NUCLEOTIDE SEQUENCE</scope>
    <source>
        <strain evidence="2">EPUS1.4</strain>
        <tissue evidence="2">Thallus</tissue>
    </source>
</reference>
<evidence type="ECO:0000313" key="2">
    <source>
        <dbReference type="EMBL" id="KAF7504072.1"/>
    </source>
</evidence>
<protein>
    <submittedName>
        <fullName evidence="2">Uncharacterized protein</fullName>
    </submittedName>
</protein>
<dbReference type="EMBL" id="JAACFV010000150">
    <property type="protein sequence ID" value="KAF7504072.1"/>
    <property type="molecule type" value="Genomic_DNA"/>
</dbReference>